<evidence type="ECO:0000313" key="2">
    <source>
        <dbReference type="EMBL" id="MBC8581819.1"/>
    </source>
</evidence>
<accession>A0A926ELL7</accession>
<keyword evidence="4" id="KW-1185">Reference proteome</keyword>
<evidence type="ECO:0000313" key="3">
    <source>
        <dbReference type="EMBL" id="MBC8581821.1"/>
    </source>
</evidence>
<dbReference type="Proteomes" id="UP000655830">
    <property type="component" value="Unassembled WGS sequence"/>
</dbReference>
<proteinExistence type="predicted"/>
<sequence length="49" mass="5293">SSLTEVTRTCIIQPKLKVGDRLIVSAAGEEYVILDKVGDPNVTISYTAK</sequence>
<evidence type="ECO:0000313" key="1">
    <source>
        <dbReference type="EMBL" id="MBC8580860.1"/>
    </source>
</evidence>
<reference evidence="2" key="1">
    <citation type="submission" date="2020-08" db="EMBL/GenBank/DDBJ databases">
        <title>Genome public.</title>
        <authorList>
            <person name="Liu C."/>
            <person name="Sun Q."/>
        </authorList>
    </citation>
    <scope>NUCLEOTIDE SEQUENCE</scope>
    <source>
        <strain evidence="2">NSJ-12</strain>
    </source>
</reference>
<comment type="caution">
    <text evidence="2">The sequence shown here is derived from an EMBL/GenBank/DDBJ whole genome shotgun (WGS) entry which is preliminary data.</text>
</comment>
<feature type="non-terminal residue" evidence="2">
    <location>
        <position position="1"/>
    </location>
</feature>
<dbReference type="AlphaFoldDB" id="A0A926ELL7"/>
<gene>
    <name evidence="1" type="ORF">H8718_15180</name>
    <name evidence="2" type="ORF">H8718_20370</name>
    <name evidence="3" type="ORF">H8718_20380</name>
</gene>
<organism evidence="2 4">
    <name type="scientific">Zhenhengia yiwuensis</name>
    <dbReference type="NCBI Taxonomy" id="2763666"/>
    <lineage>
        <taxon>Bacteria</taxon>
        <taxon>Bacillati</taxon>
        <taxon>Bacillota</taxon>
        <taxon>Clostridia</taxon>
        <taxon>Lachnospirales</taxon>
        <taxon>Lachnospiraceae</taxon>
        <taxon>Zhenhengia</taxon>
    </lineage>
</organism>
<dbReference type="EMBL" id="JACRSY010000030">
    <property type="protein sequence ID" value="MBC8580860.1"/>
    <property type="molecule type" value="Genomic_DNA"/>
</dbReference>
<dbReference type="EMBL" id="JACRSY010000128">
    <property type="protein sequence ID" value="MBC8581819.1"/>
    <property type="molecule type" value="Genomic_DNA"/>
</dbReference>
<evidence type="ECO:0000313" key="4">
    <source>
        <dbReference type="Proteomes" id="UP000655830"/>
    </source>
</evidence>
<protein>
    <submittedName>
        <fullName evidence="2">Uncharacterized protein</fullName>
    </submittedName>
</protein>
<dbReference type="EMBL" id="JACRSY010000129">
    <property type="protein sequence ID" value="MBC8581821.1"/>
    <property type="molecule type" value="Genomic_DNA"/>
</dbReference>
<name>A0A926ELL7_9FIRM</name>